<protein>
    <submittedName>
        <fullName evidence="1">Uncharacterized protein</fullName>
    </submittedName>
</protein>
<dbReference type="Proteomes" id="UP001177003">
    <property type="component" value="Chromosome 5"/>
</dbReference>
<proteinExistence type="predicted"/>
<accession>A0AA35ZAL4</accession>
<evidence type="ECO:0000313" key="1">
    <source>
        <dbReference type="EMBL" id="CAI9288709.1"/>
    </source>
</evidence>
<dbReference type="EMBL" id="OX465081">
    <property type="protein sequence ID" value="CAI9288709.1"/>
    <property type="molecule type" value="Genomic_DNA"/>
</dbReference>
<dbReference type="AlphaFoldDB" id="A0AA35ZAL4"/>
<gene>
    <name evidence="1" type="ORF">LSALG_LOCUS27985</name>
</gene>
<organism evidence="1 2">
    <name type="scientific">Lactuca saligna</name>
    <name type="common">Willowleaf lettuce</name>
    <dbReference type="NCBI Taxonomy" id="75948"/>
    <lineage>
        <taxon>Eukaryota</taxon>
        <taxon>Viridiplantae</taxon>
        <taxon>Streptophyta</taxon>
        <taxon>Embryophyta</taxon>
        <taxon>Tracheophyta</taxon>
        <taxon>Spermatophyta</taxon>
        <taxon>Magnoliopsida</taxon>
        <taxon>eudicotyledons</taxon>
        <taxon>Gunneridae</taxon>
        <taxon>Pentapetalae</taxon>
        <taxon>asterids</taxon>
        <taxon>campanulids</taxon>
        <taxon>Asterales</taxon>
        <taxon>Asteraceae</taxon>
        <taxon>Cichorioideae</taxon>
        <taxon>Cichorieae</taxon>
        <taxon>Lactucinae</taxon>
        <taxon>Lactuca</taxon>
    </lineage>
</organism>
<evidence type="ECO:0000313" key="2">
    <source>
        <dbReference type="Proteomes" id="UP001177003"/>
    </source>
</evidence>
<name>A0AA35ZAL4_LACSI</name>
<reference evidence="1" key="1">
    <citation type="submission" date="2023-04" db="EMBL/GenBank/DDBJ databases">
        <authorList>
            <person name="Vijverberg K."/>
            <person name="Xiong W."/>
            <person name="Schranz E."/>
        </authorList>
    </citation>
    <scope>NUCLEOTIDE SEQUENCE</scope>
</reference>
<sequence length="120" mass="14351">MDVEITAVLRKKPSAVPKEYPKDLEKIKLGKIYKEGWYMVFQSREQNDSDYHKACFFLDDKHMYSTSCIEHVLSMTYKFRGNSARDNKCFLDMICWYIQVRKALLNIILKVFKVQKRIKN</sequence>
<keyword evidence="2" id="KW-1185">Reference proteome</keyword>